<dbReference type="InterPro" id="IPR029033">
    <property type="entry name" value="His_PPase_superfam"/>
</dbReference>
<feature type="region of interest" description="Disordered" evidence="1">
    <location>
        <begin position="741"/>
        <end position="785"/>
    </location>
</feature>
<dbReference type="InterPro" id="IPR051710">
    <property type="entry name" value="Phosphatase_SH3-domain"/>
</dbReference>
<feature type="compositionally biased region" description="Basic residues" evidence="1">
    <location>
        <begin position="775"/>
        <end position="785"/>
    </location>
</feature>
<protein>
    <recommendedName>
        <fullName evidence="4">Phosphoglycerate mutase</fullName>
    </recommendedName>
</protein>
<feature type="compositionally biased region" description="Low complexity" evidence="1">
    <location>
        <begin position="302"/>
        <end position="326"/>
    </location>
</feature>
<name>A0A4U0Y024_9PEZI</name>
<dbReference type="Proteomes" id="UP000308768">
    <property type="component" value="Unassembled WGS sequence"/>
</dbReference>
<feature type="region of interest" description="Disordered" evidence="1">
    <location>
        <begin position="665"/>
        <end position="729"/>
    </location>
</feature>
<organism evidence="2 3">
    <name type="scientific">Cryomyces minteri</name>
    <dbReference type="NCBI Taxonomy" id="331657"/>
    <lineage>
        <taxon>Eukaryota</taxon>
        <taxon>Fungi</taxon>
        <taxon>Dikarya</taxon>
        <taxon>Ascomycota</taxon>
        <taxon>Pezizomycotina</taxon>
        <taxon>Dothideomycetes</taxon>
        <taxon>Dothideomycetes incertae sedis</taxon>
        <taxon>Cryomyces</taxon>
    </lineage>
</organism>
<feature type="compositionally biased region" description="Low complexity" evidence="1">
    <location>
        <begin position="553"/>
        <end position="571"/>
    </location>
</feature>
<dbReference type="SUPFAM" id="SSF53254">
    <property type="entry name" value="Phosphoglycerate mutase-like"/>
    <property type="match status" value="1"/>
</dbReference>
<dbReference type="PANTHER" id="PTHR16469:SF27">
    <property type="entry name" value="UBIQUITIN-ASSOCIATED AND SH3 DOMAIN-CONTAINING BA-RELATED"/>
    <property type="match status" value="1"/>
</dbReference>
<evidence type="ECO:0008006" key="4">
    <source>
        <dbReference type="Google" id="ProtNLM"/>
    </source>
</evidence>
<comment type="caution">
    <text evidence="2">The sequence shown here is derived from an EMBL/GenBank/DDBJ whole genome shotgun (WGS) entry which is preliminary data.</text>
</comment>
<feature type="compositionally biased region" description="Polar residues" evidence="1">
    <location>
        <begin position="253"/>
        <end position="274"/>
    </location>
</feature>
<evidence type="ECO:0000313" key="2">
    <source>
        <dbReference type="EMBL" id="TKA80825.1"/>
    </source>
</evidence>
<dbReference type="PANTHER" id="PTHR16469">
    <property type="entry name" value="UBIQUITIN-ASSOCIATED AND SH3 DOMAIN-CONTAINING BA-RELATED"/>
    <property type="match status" value="1"/>
</dbReference>
<feature type="compositionally biased region" description="Low complexity" evidence="1">
    <location>
        <begin position="681"/>
        <end position="712"/>
    </location>
</feature>
<sequence>MTKSPAVIIIARHGARLDAADKTWHLSSPAPYDPPLTYGGWTQSRALGARIASILHARDLAGSDVAPPRANATNGNFDSIDFASLDGLANSVDSRRRHKSRKRKHRVVIHTSPFLRCVQTSVAISAGIAQHQGTQGVTRQRSVSPKGRAVHHLHSGSPRIHAIDGARSPALAPIAEPEEDLARGVLLRSLKEKRIQKATLRVDAFLGEWLSPDYFELITPPPKSTLMVAGAKADLLRRGENIDVFYSKTGSNTPTGNLWGQNSGSSTPTGSNKNVLAESGPLSNMANLAKALPRRDRTNSHSSVESASSGRPSSPLKSSPKSTLGSDYRADTGTYIAPVPTYALSPSDPIPRGYVAHAREACVDVDYQWDSMREPLDWGDGGEFGEGWSAMHKRFRRGLSSLVHWYGEHGTGCMHQAEHDAISENAHGEEEDEDGDTDLVVVLVTHGAGCNALIGALTSQPVLLDVGMASLTMAVRKEALSSADGRSASPQQLHNGRRSSVDLGLSDDFEMCLVASSEHLRAGVDPTRIGSMASPKMTAQSRSTAPEYRRRLGSYASGSDSSTDSSFTIGGPARSSVSSALGSIRRSSVQAGVNGPTGGMFQGGLHKSYTVHAGARVGGQGGPPPPPVSAGLGGGGLWSRPSPAFAADTPEGRESPGRNMVLNFGGDGTWNANDAKTANGSIPTQSTSTTPSAPPATATTATITTPTSASTSNSILTSPSNNTTNPPLQIDHEDEVDVIAPLPSSAVPPKISRSLSQHGLWGSPPTGSVHERERGPKRRWSVQQE</sequence>
<proteinExistence type="predicted"/>
<feature type="region of interest" description="Disordered" evidence="1">
    <location>
        <begin position="292"/>
        <end position="329"/>
    </location>
</feature>
<feature type="compositionally biased region" description="Polar residues" evidence="1">
    <location>
        <begin position="670"/>
        <end position="680"/>
    </location>
</feature>
<dbReference type="OrthoDB" id="3898179at2759"/>
<keyword evidence="3" id="KW-1185">Reference proteome</keyword>
<feature type="compositionally biased region" description="Polar residues" evidence="1">
    <location>
        <begin position="713"/>
        <end position="727"/>
    </location>
</feature>
<dbReference type="SMART" id="SM00855">
    <property type="entry name" value="PGAM"/>
    <property type="match status" value="1"/>
</dbReference>
<accession>A0A4U0Y024</accession>
<feature type="region of interest" description="Disordered" evidence="1">
    <location>
        <begin position="253"/>
        <end position="280"/>
    </location>
</feature>
<feature type="region of interest" description="Disordered" evidence="1">
    <location>
        <begin position="525"/>
        <end position="581"/>
    </location>
</feature>
<feature type="region of interest" description="Disordered" evidence="1">
    <location>
        <begin position="614"/>
        <end position="636"/>
    </location>
</feature>
<gene>
    <name evidence="2" type="ORF">B0A49_01754</name>
</gene>
<evidence type="ECO:0000313" key="3">
    <source>
        <dbReference type="Proteomes" id="UP000308768"/>
    </source>
</evidence>
<reference evidence="2 3" key="1">
    <citation type="submission" date="2017-03" db="EMBL/GenBank/DDBJ databases">
        <title>Genomes of endolithic fungi from Antarctica.</title>
        <authorList>
            <person name="Coleine C."/>
            <person name="Masonjones S."/>
            <person name="Stajich J.E."/>
        </authorList>
    </citation>
    <scope>NUCLEOTIDE SEQUENCE [LARGE SCALE GENOMIC DNA]</scope>
    <source>
        <strain evidence="2 3">CCFEE 5187</strain>
    </source>
</reference>
<dbReference type="Gene3D" id="3.40.50.1240">
    <property type="entry name" value="Phosphoglycerate mutase-like"/>
    <property type="match status" value="2"/>
</dbReference>
<dbReference type="AlphaFoldDB" id="A0A4U0Y024"/>
<dbReference type="InterPro" id="IPR013078">
    <property type="entry name" value="His_Pase_superF_clade-1"/>
</dbReference>
<dbReference type="STRING" id="331657.A0A4U0Y024"/>
<evidence type="ECO:0000256" key="1">
    <source>
        <dbReference type="SAM" id="MobiDB-lite"/>
    </source>
</evidence>
<dbReference type="EMBL" id="NAJN01000045">
    <property type="protein sequence ID" value="TKA80825.1"/>
    <property type="molecule type" value="Genomic_DNA"/>
</dbReference>